<evidence type="ECO:0000313" key="7">
    <source>
        <dbReference type="EMBL" id="SFM45617.1"/>
    </source>
</evidence>
<dbReference type="Proteomes" id="UP000198565">
    <property type="component" value="Unassembled WGS sequence"/>
</dbReference>
<dbReference type="InterPro" id="IPR051912">
    <property type="entry name" value="Alkylbase_DNA_Glycosylase/TA"/>
</dbReference>
<dbReference type="GO" id="GO:0006307">
    <property type="term" value="P:DNA alkylation repair"/>
    <property type="evidence" value="ECO:0007669"/>
    <property type="project" value="TreeGrafter"/>
</dbReference>
<dbReference type="AlphaFoldDB" id="A0A1I4R038"/>
<evidence type="ECO:0000256" key="4">
    <source>
        <dbReference type="ARBA" id="ARBA00022763"/>
    </source>
</evidence>
<feature type="domain" description="HhH-GPD" evidence="6">
    <location>
        <begin position="128"/>
        <end position="288"/>
    </location>
</feature>
<dbReference type="GO" id="GO:0008725">
    <property type="term" value="F:DNA-3-methyladenine glycosylase activity"/>
    <property type="evidence" value="ECO:0007669"/>
    <property type="project" value="TreeGrafter"/>
</dbReference>
<dbReference type="EMBL" id="FOTR01000019">
    <property type="protein sequence ID" value="SFM45617.1"/>
    <property type="molecule type" value="Genomic_DNA"/>
</dbReference>
<dbReference type="GO" id="GO:0006285">
    <property type="term" value="P:base-excision repair, AP site formation"/>
    <property type="evidence" value="ECO:0007669"/>
    <property type="project" value="TreeGrafter"/>
</dbReference>
<evidence type="ECO:0000256" key="2">
    <source>
        <dbReference type="ARBA" id="ARBA00010817"/>
    </source>
</evidence>
<evidence type="ECO:0000256" key="1">
    <source>
        <dbReference type="ARBA" id="ARBA00000086"/>
    </source>
</evidence>
<protein>
    <recommendedName>
        <fullName evidence="3">DNA-3-methyladenine glycosylase II</fullName>
        <ecNumber evidence="3">3.2.2.21</ecNumber>
    </recommendedName>
</protein>
<comment type="catalytic activity">
    <reaction evidence="1">
        <text>Hydrolysis of alkylated DNA, releasing 3-methyladenine, 3-methylguanine, 7-methylguanine and 7-methyladenine.</text>
        <dbReference type="EC" id="3.2.2.21"/>
    </reaction>
</comment>
<reference evidence="8" key="1">
    <citation type="submission" date="2016-10" db="EMBL/GenBank/DDBJ databases">
        <authorList>
            <person name="Varghese N."/>
            <person name="Submissions S."/>
        </authorList>
    </citation>
    <scope>NUCLEOTIDE SEQUENCE [LARGE SCALE GENOMIC DNA]</scope>
    <source>
        <strain evidence="8">CGMCC 1.4250</strain>
    </source>
</reference>
<gene>
    <name evidence="7" type="ORF">SAMN04487943_11942</name>
</gene>
<evidence type="ECO:0000256" key="5">
    <source>
        <dbReference type="ARBA" id="ARBA00023204"/>
    </source>
</evidence>
<dbReference type="PANTHER" id="PTHR43003">
    <property type="entry name" value="DNA-3-METHYLADENINE GLYCOSYLASE"/>
    <property type="match status" value="1"/>
</dbReference>
<organism evidence="7 8">
    <name type="scientific">Gracilibacillus orientalis</name>
    <dbReference type="NCBI Taxonomy" id="334253"/>
    <lineage>
        <taxon>Bacteria</taxon>
        <taxon>Bacillati</taxon>
        <taxon>Bacillota</taxon>
        <taxon>Bacilli</taxon>
        <taxon>Bacillales</taxon>
        <taxon>Bacillaceae</taxon>
        <taxon>Gracilibacillus</taxon>
    </lineage>
</organism>
<dbReference type="Gene3D" id="1.10.340.30">
    <property type="entry name" value="Hypothetical protein, domain 2"/>
    <property type="match status" value="1"/>
</dbReference>
<dbReference type="InterPro" id="IPR003265">
    <property type="entry name" value="HhH-GPD_domain"/>
</dbReference>
<comment type="similarity">
    <text evidence="2">Belongs to the alkylbase DNA glycosidase AlkA family.</text>
</comment>
<evidence type="ECO:0000259" key="6">
    <source>
        <dbReference type="SMART" id="SM00478"/>
    </source>
</evidence>
<dbReference type="STRING" id="334253.SAMN04487943_11942"/>
<keyword evidence="4" id="KW-0227">DNA damage</keyword>
<sequence>MWQEKIELGIPYDFDYLLFRLEMDKLNYVDFKKRSVSVPLRMDQEKHVVTVTATGTTEDPEFLIEGRDIERKKDLLVQIADIFAWDQDLQMIQQFFAKTDLADLFESYPATPLIREFDPFSNLVKTIIHQQLNMAFAQVLTARFVKTYGEQLDGVWFYPTPEMVANIPYQELQDMQFSRRKAEYIIDTAKKVVAKELDLTSFYEKSDQEVIQQLTKVRGIGAWTVQNWLMFSLGRHDLFPSSDIGVQNALKLHFGLENKPTASKIEEWNQAWEPYRSYATMTLWRSIEET</sequence>
<dbReference type="GO" id="GO:0032131">
    <property type="term" value="F:alkylated DNA binding"/>
    <property type="evidence" value="ECO:0007669"/>
    <property type="project" value="TreeGrafter"/>
</dbReference>
<dbReference type="InterPro" id="IPR011257">
    <property type="entry name" value="DNA_glycosylase"/>
</dbReference>
<dbReference type="FunFam" id="1.10.340.30:FF:000004">
    <property type="entry name" value="DNA-3-methyladenine glycosylase II"/>
    <property type="match status" value="1"/>
</dbReference>
<evidence type="ECO:0000313" key="8">
    <source>
        <dbReference type="Proteomes" id="UP000198565"/>
    </source>
</evidence>
<dbReference type="Gene3D" id="1.10.1670.40">
    <property type="match status" value="1"/>
</dbReference>
<dbReference type="OrthoDB" id="9785929at2"/>
<dbReference type="RefSeq" id="WP_091486459.1">
    <property type="nucleotide sequence ID" value="NZ_FOTR01000019.1"/>
</dbReference>
<evidence type="ECO:0000256" key="3">
    <source>
        <dbReference type="ARBA" id="ARBA00012000"/>
    </source>
</evidence>
<proteinExistence type="inferred from homology"/>
<dbReference type="GO" id="GO:0005737">
    <property type="term" value="C:cytoplasm"/>
    <property type="evidence" value="ECO:0007669"/>
    <property type="project" value="TreeGrafter"/>
</dbReference>
<dbReference type="GO" id="GO:0043916">
    <property type="term" value="F:DNA-7-methylguanine glycosylase activity"/>
    <property type="evidence" value="ECO:0007669"/>
    <property type="project" value="TreeGrafter"/>
</dbReference>
<dbReference type="EC" id="3.2.2.21" evidence="3"/>
<accession>A0A1I4R038</accession>
<keyword evidence="8" id="KW-1185">Reference proteome</keyword>
<dbReference type="SMART" id="SM00478">
    <property type="entry name" value="ENDO3c"/>
    <property type="match status" value="1"/>
</dbReference>
<dbReference type="GO" id="GO:0032993">
    <property type="term" value="C:protein-DNA complex"/>
    <property type="evidence" value="ECO:0007669"/>
    <property type="project" value="TreeGrafter"/>
</dbReference>
<keyword evidence="5" id="KW-0234">DNA repair</keyword>
<dbReference type="SUPFAM" id="SSF48150">
    <property type="entry name" value="DNA-glycosylase"/>
    <property type="match status" value="1"/>
</dbReference>
<dbReference type="Pfam" id="PF00730">
    <property type="entry name" value="HhH-GPD"/>
    <property type="match status" value="1"/>
</dbReference>
<dbReference type="PANTHER" id="PTHR43003:SF5">
    <property type="entry name" value="DNA-3-METHYLADENINE GLYCOSYLASE"/>
    <property type="match status" value="1"/>
</dbReference>
<dbReference type="CDD" id="cd00056">
    <property type="entry name" value="ENDO3c"/>
    <property type="match status" value="1"/>
</dbReference>
<name>A0A1I4R038_9BACI</name>